<comment type="similarity">
    <text evidence="2">Belongs to the cytidylyltransferase family.</text>
</comment>
<dbReference type="InterPro" id="IPR044608">
    <property type="entry name" value="Ect1/PCYT2"/>
</dbReference>
<dbReference type="PANTHER" id="PTHR45780:SF2">
    <property type="entry name" value="ETHANOLAMINE-PHOSPHATE CYTIDYLYLTRANSFERASE"/>
    <property type="match status" value="1"/>
</dbReference>
<dbReference type="Pfam" id="PF01467">
    <property type="entry name" value="CTP_transf_like"/>
    <property type="match status" value="2"/>
</dbReference>
<comment type="pathway">
    <text evidence="9">Phospholipid metabolism; phosphatidylethanolamine biosynthesis; phosphatidylethanolamine from ethanolamine: step 2/3.</text>
</comment>
<evidence type="ECO:0000256" key="6">
    <source>
        <dbReference type="ARBA" id="ARBA00023098"/>
    </source>
</evidence>
<dbReference type="NCBIfam" id="TIGR00125">
    <property type="entry name" value="cyt_tran_rel"/>
    <property type="match status" value="2"/>
</dbReference>
<dbReference type="InterPro" id="IPR004821">
    <property type="entry name" value="Cyt_trans-like"/>
</dbReference>
<accession>A0A1U7LUU3</accession>
<dbReference type="GO" id="GO:0006646">
    <property type="term" value="P:phosphatidylethanolamine biosynthetic process"/>
    <property type="evidence" value="ECO:0007669"/>
    <property type="project" value="UniProtKB-UniPathway"/>
</dbReference>
<evidence type="ECO:0000256" key="2">
    <source>
        <dbReference type="ARBA" id="ARBA00010101"/>
    </source>
</evidence>
<dbReference type="PANTHER" id="PTHR45780">
    <property type="entry name" value="ETHANOLAMINE-PHOSPHATE CYTIDYLYLTRANSFERASE"/>
    <property type="match status" value="1"/>
</dbReference>
<evidence type="ECO:0000256" key="9">
    <source>
        <dbReference type="ARBA" id="ARBA00024191"/>
    </source>
</evidence>
<keyword evidence="7" id="KW-0594">Phospholipid biosynthesis</keyword>
<sequence length="363" mass="41259">MDRIWIDGCWDFGHHGHSGALLQAKQMGKQLIVGVHSDDEIMLHKGPPVMTLEERICVVQACKWTDQVVPDAPYVTDTKWLNKYNCWYVVHGDDITTDANGEDCYAAVKAACRFKVCKRTPQISTTDLVGRMLLCSRAHLLPPNSEQIWNEETIEAYKRYCAPASGFGVGTLLLRYNAGSVREVIPGIEPASGEMVVYVDGAFDLFSPGHIEMLRSVFEKQRNSYVVVGIHDDYTVNREKGYNYPIMNIIERILCVLQCRYVHAVVVSAPYSPSESFLTSTLPKSLRPKLVYHGPTQLQGDDIYKDPKNLGMYREIGFHKYADLSALSIVNRILERRTLFEERQRKKGAKAVHEEDLRKRDMN</sequence>
<gene>
    <name evidence="13" type="ORF">NEOLI_002440</name>
</gene>
<evidence type="ECO:0000256" key="1">
    <source>
        <dbReference type="ARBA" id="ARBA00005189"/>
    </source>
</evidence>
<evidence type="ECO:0000256" key="8">
    <source>
        <dbReference type="ARBA" id="ARBA00023264"/>
    </source>
</evidence>
<dbReference type="SUPFAM" id="SSF52374">
    <property type="entry name" value="Nucleotidylyl transferase"/>
    <property type="match status" value="2"/>
</dbReference>
<evidence type="ECO:0000256" key="3">
    <source>
        <dbReference type="ARBA" id="ARBA00022516"/>
    </source>
</evidence>
<feature type="domain" description="Cytidyltransferase-like" evidence="12">
    <location>
        <begin position="198"/>
        <end position="301"/>
    </location>
</feature>
<evidence type="ECO:0000256" key="11">
    <source>
        <dbReference type="ARBA" id="ARBA00031473"/>
    </source>
</evidence>
<keyword evidence="8" id="KW-1208">Phospholipid metabolism</keyword>
<keyword evidence="6" id="KW-0443">Lipid metabolism</keyword>
<protein>
    <recommendedName>
        <fullName evidence="10">ethanolamine-phosphate cytidylyltransferase</fullName>
        <ecNumber evidence="10">2.7.7.14</ecNumber>
    </recommendedName>
    <alternativeName>
        <fullName evidence="11">CTP:phosphoethanolamine cytidylyltransferase</fullName>
    </alternativeName>
</protein>
<keyword evidence="3" id="KW-0444">Lipid biosynthesis</keyword>
<proteinExistence type="inferred from homology"/>
<organism evidence="13 14">
    <name type="scientific">Neolecta irregularis (strain DAH-3)</name>
    <dbReference type="NCBI Taxonomy" id="1198029"/>
    <lineage>
        <taxon>Eukaryota</taxon>
        <taxon>Fungi</taxon>
        <taxon>Dikarya</taxon>
        <taxon>Ascomycota</taxon>
        <taxon>Taphrinomycotina</taxon>
        <taxon>Neolectales</taxon>
        <taxon>Neolectaceae</taxon>
        <taxon>Neolecta</taxon>
    </lineage>
</organism>
<dbReference type="CDD" id="cd02174">
    <property type="entry name" value="CCT"/>
    <property type="match status" value="1"/>
</dbReference>
<dbReference type="Proteomes" id="UP000186594">
    <property type="component" value="Unassembled WGS sequence"/>
</dbReference>
<dbReference type="GO" id="GO:0004306">
    <property type="term" value="F:ethanolamine-phosphate cytidylyltransferase activity"/>
    <property type="evidence" value="ECO:0007669"/>
    <property type="project" value="UniProtKB-EC"/>
</dbReference>
<keyword evidence="4 13" id="KW-0808">Transferase</keyword>
<dbReference type="Gene3D" id="3.40.50.620">
    <property type="entry name" value="HUPs"/>
    <property type="match status" value="2"/>
</dbReference>
<evidence type="ECO:0000259" key="12">
    <source>
        <dbReference type="Pfam" id="PF01467"/>
    </source>
</evidence>
<dbReference type="OMA" id="QCKYINA"/>
<keyword evidence="5 13" id="KW-0548">Nucleotidyltransferase</keyword>
<name>A0A1U7LUU3_NEOID</name>
<evidence type="ECO:0000256" key="5">
    <source>
        <dbReference type="ARBA" id="ARBA00022695"/>
    </source>
</evidence>
<feature type="domain" description="Cytidyltransferase-like" evidence="12">
    <location>
        <begin position="6"/>
        <end position="129"/>
    </location>
</feature>
<keyword evidence="14" id="KW-1185">Reference proteome</keyword>
<dbReference type="InterPro" id="IPR041723">
    <property type="entry name" value="CCT"/>
</dbReference>
<dbReference type="STRING" id="1198029.A0A1U7LUU3"/>
<comment type="pathway">
    <text evidence="1">Lipid metabolism.</text>
</comment>
<evidence type="ECO:0000313" key="13">
    <source>
        <dbReference type="EMBL" id="OLL26414.1"/>
    </source>
</evidence>
<evidence type="ECO:0000256" key="7">
    <source>
        <dbReference type="ARBA" id="ARBA00023209"/>
    </source>
</evidence>
<dbReference type="EC" id="2.7.7.14" evidence="10"/>
<evidence type="ECO:0000313" key="14">
    <source>
        <dbReference type="Proteomes" id="UP000186594"/>
    </source>
</evidence>
<evidence type="ECO:0000256" key="4">
    <source>
        <dbReference type="ARBA" id="ARBA00022679"/>
    </source>
</evidence>
<dbReference type="UniPathway" id="UPA00558">
    <property type="reaction ID" value="UER00742"/>
</dbReference>
<dbReference type="InterPro" id="IPR014729">
    <property type="entry name" value="Rossmann-like_a/b/a_fold"/>
</dbReference>
<comment type="caution">
    <text evidence="13">The sequence shown here is derived from an EMBL/GenBank/DDBJ whole genome shotgun (WGS) entry which is preliminary data.</text>
</comment>
<dbReference type="GO" id="GO:0005737">
    <property type="term" value="C:cytoplasm"/>
    <property type="evidence" value="ECO:0007669"/>
    <property type="project" value="TreeGrafter"/>
</dbReference>
<evidence type="ECO:0000256" key="10">
    <source>
        <dbReference type="ARBA" id="ARBA00024221"/>
    </source>
</evidence>
<dbReference type="AlphaFoldDB" id="A0A1U7LUU3"/>
<dbReference type="EMBL" id="LXFE01000186">
    <property type="protein sequence ID" value="OLL26414.1"/>
    <property type="molecule type" value="Genomic_DNA"/>
</dbReference>
<reference evidence="13 14" key="1">
    <citation type="submission" date="2016-04" db="EMBL/GenBank/DDBJ databases">
        <title>Evolutionary innovation and constraint leading to complex multicellularity in the Ascomycota.</title>
        <authorList>
            <person name="Cisse O."/>
            <person name="Nguyen A."/>
            <person name="Hewitt D.A."/>
            <person name="Jedd G."/>
            <person name="Stajich J.E."/>
        </authorList>
    </citation>
    <scope>NUCLEOTIDE SEQUENCE [LARGE SCALE GENOMIC DNA]</scope>
    <source>
        <strain evidence="13 14">DAH-3</strain>
    </source>
</reference>
<dbReference type="OrthoDB" id="40021at2759"/>